<feature type="region of interest" description="Disordered" evidence="10">
    <location>
        <begin position="48"/>
        <end position="91"/>
    </location>
</feature>
<dbReference type="Gene3D" id="3.40.50.300">
    <property type="entry name" value="P-loop containing nucleotide triphosphate hydrolases"/>
    <property type="match status" value="1"/>
</dbReference>
<dbReference type="PANTHER" id="PTHR14647">
    <property type="entry name" value="GALACTOSE-3-O-SULFOTRANSFERASE"/>
    <property type="match status" value="1"/>
</dbReference>
<keyword evidence="6" id="KW-1133">Transmembrane helix</keyword>
<evidence type="ECO:0000256" key="5">
    <source>
        <dbReference type="ARBA" id="ARBA00022968"/>
    </source>
</evidence>
<name>A0AAE0Y8A5_9GAST</name>
<keyword evidence="4" id="KW-0812">Transmembrane</keyword>
<protein>
    <recommendedName>
        <fullName evidence="13">Galactosylceramide sulfotransferase-like</fullName>
    </recommendedName>
</protein>
<dbReference type="EMBL" id="JAWDGP010006736">
    <property type="protein sequence ID" value="KAK3736171.1"/>
    <property type="molecule type" value="Genomic_DNA"/>
</dbReference>
<comment type="caution">
    <text evidence="11">The sequence shown here is derived from an EMBL/GenBank/DDBJ whole genome shotgun (WGS) entry which is preliminary data.</text>
</comment>
<evidence type="ECO:0000256" key="8">
    <source>
        <dbReference type="ARBA" id="ARBA00023136"/>
    </source>
</evidence>
<dbReference type="InterPro" id="IPR009729">
    <property type="entry name" value="Gal-3-0_sulfotransfrase"/>
</dbReference>
<proteinExistence type="inferred from homology"/>
<evidence type="ECO:0000256" key="3">
    <source>
        <dbReference type="ARBA" id="ARBA00022679"/>
    </source>
</evidence>
<evidence type="ECO:0000313" key="11">
    <source>
        <dbReference type="EMBL" id="KAK3736171.1"/>
    </source>
</evidence>
<evidence type="ECO:0000256" key="2">
    <source>
        <dbReference type="ARBA" id="ARBA00008124"/>
    </source>
</evidence>
<dbReference type="GO" id="GO:0000139">
    <property type="term" value="C:Golgi membrane"/>
    <property type="evidence" value="ECO:0007669"/>
    <property type="project" value="UniProtKB-SubCell"/>
</dbReference>
<dbReference type="InterPro" id="IPR027417">
    <property type="entry name" value="P-loop_NTPase"/>
</dbReference>
<dbReference type="GO" id="GO:0001733">
    <property type="term" value="F:galactosylceramide sulfotransferase activity"/>
    <property type="evidence" value="ECO:0007669"/>
    <property type="project" value="InterPro"/>
</dbReference>
<dbReference type="PANTHER" id="PTHR14647:SF87">
    <property type="entry name" value="PUTATIVE-RELATED"/>
    <property type="match status" value="1"/>
</dbReference>
<dbReference type="AlphaFoldDB" id="A0AAE0Y8A5"/>
<dbReference type="GO" id="GO:0009247">
    <property type="term" value="P:glycolipid biosynthetic process"/>
    <property type="evidence" value="ECO:0007669"/>
    <property type="project" value="InterPro"/>
</dbReference>
<keyword evidence="9" id="KW-0325">Glycoprotein</keyword>
<keyword evidence="12" id="KW-1185">Reference proteome</keyword>
<dbReference type="Proteomes" id="UP001283361">
    <property type="component" value="Unassembled WGS sequence"/>
</dbReference>
<keyword evidence="5" id="KW-0735">Signal-anchor</keyword>
<evidence type="ECO:0000256" key="10">
    <source>
        <dbReference type="SAM" id="MobiDB-lite"/>
    </source>
</evidence>
<gene>
    <name evidence="11" type="ORF">RRG08_006209</name>
</gene>
<organism evidence="11 12">
    <name type="scientific">Elysia crispata</name>
    <name type="common">lettuce slug</name>
    <dbReference type="NCBI Taxonomy" id="231223"/>
    <lineage>
        <taxon>Eukaryota</taxon>
        <taxon>Metazoa</taxon>
        <taxon>Spiralia</taxon>
        <taxon>Lophotrochozoa</taxon>
        <taxon>Mollusca</taxon>
        <taxon>Gastropoda</taxon>
        <taxon>Heterobranchia</taxon>
        <taxon>Euthyneura</taxon>
        <taxon>Panpulmonata</taxon>
        <taxon>Sacoglossa</taxon>
        <taxon>Placobranchoidea</taxon>
        <taxon>Plakobranchidae</taxon>
        <taxon>Elysia</taxon>
    </lineage>
</organism>
<comment type="subcellular location">
    <subcellularLocation>
        <location evidence="1">Golgi apparatus membrane</location>
        <topology evidence="1">Single-pass type II membrane protein</topology>
    </subcellularLocation>
</comment>
<evidence type="ECO:0000256" key="7">
    <source>
        <dbReference type="ARBA" id="ARBA00023034"/>
    </source>
</evidence>
<comment type="similarity">
    <text evidence="2">Belongs to the galactose-3-O-sulfotransferase family.</text>
</comment>
<evidence type="ECO:0000256" key="1">
    <source>
        <dbReference type="ARBA" id="ARBA00004323"/>
    </source>
</evidence>
<reference evidence="11" key="1">
    <citation type="journal article" date="2023" name="G3 (Bethesda)">
        <title>A reference genome for the long-term kleptoplast-retaining sea slug Elysia crispata morphotype clarki.</title>
        <authorList>
            <person name="Eastman K.E."/>
            <person name="Pendleton A.L."/>
            <person name="Shaikh M.A."/>
            <person name="Suttiyut T."/>
            <person name="Ogas R."/>
            <person name="Tomko P."/>
            <person name="Gavelis G."/>
            <person name="Widhalm J.R."/>
            <person name="Wisecaver J.H."/>
        </authorList>
    </citation>
    <scope>NUCLEOTIDE SEQUENCE</scope>
    <source>
        <strain evidence="11">ECLA1</strain>
    </source>
</reference>
<keyword evidence="7" id="KW-0333">Golgi apparatus</keyword>
<sequence length="508" mass="57557">MSRRGYAAVILVSGSLLLYLCYSGTNSSVWLRASSPQPEPLEIVTHGSHKVQAPAASLTPSSDLPRNALRDSVSRAPSSDLPRNALRDSVSRAPSAGFPRVALRDSVSRAHSSDLPRDALRDSVSRAPSAGFPRVALRDSVSRAGHQTETRQVVFAKVHKAASSTVQNILLRFAMARNLSVLLPTGGPVISQTTSKIKREKVIPSIEGKELYDILCSHVLYEEEEINKYFPKSAFRVAIIREPMKQALSALTYYTVTWAVKELKGGYDKHKTDPITGFLKHPEDFSGGKKCPSPLSFVSNRMSYDLGLEVSNAEEMEENGTKIQTFLKKLETEFNLVLISDYFESSMILLKRSLNWSMKDIIYIKVNEMLLDKDSVWRKKPKLTPAQLLAFRRCNKLDYVLYEHFLPIFHDKVEREPLFEEEVAAYKRVLKSVSDFCHNAASGEKLLVQRSRWTEEFDVSRHDCALMMETETAMVKMVRKRQLQLRKEYILSHRPVSLPKQHLKERKT</sequence>
<dbReference type="Pfam" id="PF06990">
    <property type="entry name" value="Gal-3-0_sulfotr"/>
    <property type="match status" value="1"/>
</dbReference>
<accession>A0AAE0Y8A5</accession>
<evidence type="ECO:0000313" key="12">
    <source>
        <dbReference type="Proteomes" id="UP001283361"/>
    </source>
</evidence>
<evidence type="ECO:0008006" key="13">
    <source>
        <dbReference type="Google" id="ProtNLM"/>
    </source>
</evidence>
<evidence type="ECO:0000256" key="6">
    <source>
        <dbReference type="ARBA" id="ARBA00022989"/>
    </source>
</evidence>
<evidence type="ECO:0000256" key="4">
    <source>
        <dbReference type="ARBA" id="ARBA00022692"/>
    </source>
</evidence>
<keyword evidence="3" id="KW-0808">Transferase</keyword>
<evidence type="ECO:0000256" key="9">
    <source>
        <dbReference type="ARBA" id="ARBA00023180"/>
    </source>
</evidence>
<keyword evidence="8" id="KW-0472">Membrane</keyword>